<name>A0A0E9U3T3_ANGAN</name>
<reference evidence="1" key="1">
    <citation type="submission" date="2014-11" db="EMBL/GenBank/DDBJ databases">
        <authorList>
            <person name="Amaro Gonzalez C."/>
        </authorList>
    </citation>
    <scope>NUCLEOTIDE SEQUENCE</scope>
</reference>
<dbReference type="EMBL" id="GBXM01048762">
    <property type="protein sequence ID" value="JAH59815.1"/>
    <property type="molecule type" value="Transcribed_RNA"/>
</dbReference>
<reference evidence="1" key="2">
    <citation type="journal article" date="2015" name="Fish Shellfish Immunol.">
        <title>Early steps in the European eel (Anguilla anguilla)-Vibrio vulnificus interaction in the gills: Role of the RtxA13 toxin.</title>
        <authorList>
            <person name="Callol A."/>
            <person name="Pajuelo D."/>
            <person name="Ebbesson L."/>
            <person name="Teles M."/>
            <person name="MacKenzie S."/>
            <person name="Amaro C."/>
        </authorList>
    </citation>
    <scope>NUCLEOTIDE SEQUENCE</scope>
</reference>
<sequence length="77" mass="8356">MVLTNVSGDLISMMSEIGATSSLAATLGRRFLPNAEAPAQMCVKLNCCWVARIKGVNSSRQGSFVCIMLCQQNFWTP</sequence>
<organism evidence="1">
    <name type="scientific">Anguilla anguilla</name>
    <name type="common">European freshwater eel</name>
    <name type="synonym">Muraena anguilla</name>
    <dbReference type="NCBI Taxonomy" id="7936"/>
    <lineage>
        <taxon>Eukaryota</taxon>
        <taxon>Metazoa</taxon>
        <taxon>Chordata</taxon>
        <taxon>Craniata</taxon>
        <taxon>Vertebrata</taxon>
        <taxon>Euteleostomi</taxon>
        <taxon>Actinopterygii</taxon>
        <taxon>Neopterygii</taxon>
        <taxon>Teleostei</taxon>
        <taxon>Anguilliformes</taxon>
        <taxon>Anguillidae</taxon>
        <taxon>Anguilla</taxon>
    </lineage>
</organism>
<evidence type="ECO:0000313" key="1">
    <source>
        <dbReference type="EMBL" id="JAH59815.1"/>
    </source>
</evidence>
<protein>
    <submittedName>
        <fullName evidence="1">Uncharacterized protein</fullName>
    </submittedName>
</protein>
<dbReference type="AlphaFoldDB" id="A0A0E9U3T3"/>
<accession>A0A0E9U3T3</accession>
<proteinExistence type="predicted"/>